<dbReference type="Proteomes" id="UP000054538">
    <property type="component" value="Unassembled WGS sequence"/>
</dbReference>
<protein>
    <submittedName>
        <fullName evidence="1">Uncharacterized protein</fullName>
    </submittedName>
</protein>
<dbReference type="EMBL" id="KN825113">
    <property type="protein sequence ID" value="KIK94360.1"/>
    <property type="molecule type" value="Genomic_DNA"/>
</dbReference>
<evidence type="ECO:0000313" key="1">
    <source>
        <dbReference type="EMBL" id="KIK94360.1"/>
    </source>
</evidence>
<dbReference type="OrthoDB" id="5546837at2759"/>
<name>A0A0D0E7U7_9AGAM</name>
<keyword evidence="2" id="KW-1185">Reference proteome</keyword>
<gene>
    <name evidence="1" type="ORF">PAXRUDRAFT_455770</name>
</gene>
<organism evidence="1 2">
    <name type="scientific">Paxillus rubicundulus Ve08.2h10</name>
    <dbReference type="NCBI Taxonomy" id="930991"/>
    <lineage>
        <taxon>Eukaryota</taxon>
        <taxon>Fungi</taxon>
        <taxon>Dikarya</taxon>
        <taxon>Basidiomycota</taxon>
        <taxon>Agaricomycotina</taxon>
        <taxon>Agaricomycetes</taxon>
        <taxon>Agaricomycetidae</taxon>
        <taxon>Boletales</taxon>
        <taxon>Paxilineae</taxon>
        <taxon>Paxillaceae</taxon>
        <taxon>Paxillus</taxon>
    </lineage>
</organism>
<evidence type="ECO:0000313" key="2">
    <source>
        <dbReference type="Proteomes" id="UP000054538"/>
    </source>
</evidence>
<reference evidence="2" key="2">
    <citation type="submission" date="2015-01" db="EMBL/GenBank/DDBJ databases">
        <title>Evolutionary Origins and Diversification of the Mycorrhizal Mutualists.</title>
        <authorList>
            <consortium name="DOE Joint Genome Institute"/>
            <consortium name="Mycorrhizal Genomics Consortium"/>
            <person name="Kohler A."/>
            <person name="Kuo A."/>
            <person name="Nagy L.G."/>
            <person name="Floudas D."/>
            <person name="Copeland A."/>
            <person name="Barry K.W."/>
            <person name="Cichocki N."/>
            <person name="Veneault-Fourrey C."/>
            <person name="LaButti K."/>
            <person name="Lindquist E.A."/>
            <person name="Lipzen A."/>
            <person name="Lundell T."/>
            <person name="Morin E."/>
            <person name="Murat C."/>
            <person name="Riley R."/>
            <person name="Ohm R."/>
            <person name="Sun H."/>
            <person name="Tunlid A."/>
            <person name="Henrissat B."/>
            <person name="Grigoriev I.V."/>
            <person name="Hibbett D.S."/>
            <person name="Martin F."/>
        </authorList>
    </citation>
    <scope>NUCLEOTIDE SEQUENCE [LARGE SCALE GENOMIC DNA]</scope>
    <source>
        <strain evidence="2">Ve08.2h10</strain>
    </source>
</reference>
<dbReference type="InParanoid" id="A0A0D0E7U7"/>
<dbReference type="STRING" id="930991.A0A0D0E7U7"/>
<reference evidence="1 2" key="1">
    <citation type="submission" date="2014-04" db="EMBL/GenBank/DDBJ databases">
        <authorList>
            <consortium name="DOE Joint Genome Institute"/>
            <person name="Kuo A."/>
            <person name="Kohler A."/>
            <person name="Jargeat P."/>
            <person name="Nagy L.G."/>
            <person name="Floudas D."/>
            <person name="Copeland A."/>
            <person name="Barry K.W."/>
            <person name="Cichocki N."/>
            <person name="Veneault-Fourrey C."/>
            <person name="LaButti K."/>
            <person name="Lindquist E.A."/>
            <person name="Lipzen A."/>
            <person name="Lundell T."/>
            <person name="Morin E."/>
            <person name="Murat C."/>
            <person name="Sun H."/>
            <person name="Tunlid A."/>
            <person name="Henrissat B."/>
            <person name="Grigoriev I.V."/>
            <person name="Hibbett D.S."/>
            <person name="Martin F."/>
            <person name="Nordberg H.P."/>
            <person name="Cantor M.N."/>
            <person name="Hua S.X."/>
        </authorList>
    </citation>
    <scope>NUCLEOTIDE SEQUENCE [LARGE SCALE GENOMIC DNA]</scope>
    <source>
        <strain evidence="1 2">Ve08.2h10</strain>
    </source>
</reference>
<dbReference type="AlphaFoldDB" id="A0A0D0E7U7"/>
<accession>A0A0D0E7U7</accession>
<sequence length="66" mass="7340">MTPLLVMRILASLLQFYSWSCTFFTLLSVSALSMAAKAFSSASGGRHSRYHLPKLGTLADRWVSEE</sequence>
<dbReference type="HOGENOM" id="CLU_2831906_0_0_1"/>
<proteinExistence type="predicted"/>